<protein>
    <submittedName>
        <fullName evidence="2">Uncharacterized protein</fullName>
    </submittedName>
</protein>
<name>A0ABV8TDX4_9ACTN</name>
<proteinExistence type="predicted"/>
<reference evidence="3" key="1">
    <citation type="journal article" date="2019" name="Int. J. Syst. Evol. Microbiol.">
        <title>The Global Catalogue of Microorganisms (GCM) 10K type strain sequencing project: providing services to taxonomists for standard genome sequencing and annotation.</title>
        <authorList>
            <consortium name="The Broad Institute Genomics Platform"/>
            <consortium name="The Broad Institute Genome Sequencing Center for Infectious Disease"/>
            <person name="Wu L."/>
            <person name="Ma J."/>
        </authorList>
    </citation>
    <scope>NUCLEOTIDE SEQUENCE [LARGE SCALE GENOMIC DNA]</scope>
    <source>
        <strain evidence="3">PCU 347</strain>
    </source>
</reference>
<dbReference type="EMBL" id="JBHSDP010000013">
    <property type="protein sequence ID" value="MFC4328713.1"/>
    <property type="molecule type" value="Genomic_DNA"/>
</dbReference>
<keyword evidence="1" id="KW-1133">Transmembrane helix</keyword>
<evidence type="ECO:0000313" key="3">
    <source>
        <dbReference type="Proteomes" id="UP001595824"/>
    </source>
</evidence>
<feature type="transmembrane region" description="Helical" evidence="1">
    <location>
        <begin position="66"/>
        <end position="86"/>
    </location>
</feature>
<keyword evidence="3" id="KW-1185">Reference proteome</keyword>
<evidence type="ECO:0000256" key="1">
    <source>
        <dbReference type="SAM" id="Phobius"/>
    </source>
</evidence>
<accession>A0ABV8TDX4</accession>
<comment type="caution">
    <text evidence="2">The sequence shown here is derived from an EMBL/GenBank/DDBJ whole genome shotgun (WGS) entry which is preliminary data.</text>
</comment>
<dbReference type="RefSeq" id="WP_381739002.1">
    <property type="nucleotide sequence ID" value="NZ_JBHSDP010000013.1"/>
</dbReference>
<organism evidence="2 3">
    <name type="scientific">Streptomyces andamanensis</name>
    <dbReference type="NCBI Taxonomy" id="1565035"/>
    <lineage>
        <taxon>Bacteria</taxon>
        <taxon>Bacillati</taxon>
        <taxon>Actinomycetota</taxon>
        <taxon>Actinomycetes</taxon>
        <taxon>Kitasatosporales</taxon>
        <taxon>Streptomycetaceae</taxon>
        <taxon>Streptomyces</taxon>
    </lineage>
</organism>
<feature type="transmembrane region" description="Helical" evidence="1">
    <location>
        <begin position="41"/>
        <end position="60"/>
    </location>
</feature>
<keyword evidence="1" id="KW-0472">Membrane</keyword>
<dbReference type="Proteomes" id="UP001595824">
    <property type="component" value="Unassembled WGS sequence"/>
</dbReference>
<keyword evidence="1" id="KW-0812">Transmembrane</keyword>
<gene>
    <name evidence="2" type="ORF">ACFPC0_12885</name>
</gene>
<evidence type="ECO:0000313" key="2">
    <source>
        <dbReference type="EMBL" id="MFC4328713.1"/>
    </source>
</evidence>
<sequence>MQQEWPEGEYADPDAARERYDADMRASRGAMRNLFRVEMPVAHVGLVIVIIATVFVGAVWSPRAGATVAAAFAGLFAVALGVALLVGGRGRDAVRAAYKFTFGWAEWI</sequence>